<keyword evidence="4" id="KW-1185">Reference proteome</keyword>
<organism evidence="3 4">
    <name type="scientific">Clostridium oceanicum</name>
    <dbReference type="NCBI Taxonomy" id="1543"/>
    <lineage>
        <taxon>Bacteria</taxon>
        <taxon>Bacillati</taxon>
        <taxon>Bacillota</taxon>
        <taxon>Clostridia</taxon>
        <taxon>Eubacteriales</taxon>
        <taxon>Clostridiaceae</taxon>
        <taxon>Clostridium</taxon>
    </lineage>
</organism>
<reference evidence="4" key="1">
    <citation type="journal article" date="2019" name="Int. J. Syst. Evol. Microbiol.">
        <title>The Global Catalogue of Microorganisms (GCM) 10K type strain sequencing project: providing services to taxonomists for standard genome sequencing and annotation.</title>
        <authorList>
            <consortium name="The Broad Institute Genomics Platform"/>
            <consortium name="The Broad Institute Genome Sequencing Center for Infectious Disease"/>
            <person name="Wu L."/>
            <person name="Ma J."/>
        </authorList>
    </citation>
    <scope>NUCLEOTIDE SEQUENCE [LARGE SCALE GENOMIC DNA]</scope>
    <source>
        <strain evidence="4">JCM 1407</strain>
    </source>
</reference>
<dbReference type="PROSITE" id="PS51831">
    <property type="entry name" value="HD"/>
    <property type="match status" value="1"/>
</dbReference>
<dbReference type="RefSeq" id="WP_343764486.1">
    <property type="nucleotide sequence ID" value="NZ_BAAACG010000019.1"/>
</dbReference>
<dbReference type="PANTHER" id="PTHR37294">
    <property type="entry name" value="3'-5' EXORIBONUCLEASE YHAM"/>
    <property type="match status" value="1"/>
</dbReference>
<sequence length="296" mass="34656">MKKTYVEDMKYGEKINSSFMVFKKLRREKNKNIMYIGDKTGDFKCSVIDKEDTINLGDVIHFKSTFNNITEVQNFKRIEEFKIEDYLPTIDRPIEEIMDEIKKISKEEFKSKDCIKLNDYFFKNEEFLAEFKKGIGGISQHHNYIGGLAEHTLNVMYLAKILSYRYDCKNKEIAILAAKLHDIGKIEELSTKGPFTYTLRGEMESHIVIGVSMLEKAFSLDTYSEEFKQRIKGCLVQHHGKIEYGSPRKPNTEEAFIVHYADYVDANMNKIHQVKKNGKEGTWTQYDRRIEGKLYI</sequence>
<keyword evidence="1" id="KW-0378">Hydrolase</keyword>
<dbReference type="CDD" id="cd00077">
    <property type="entry name" value="HDc"/>
    <property type="match status" value="1"/>
</dbReference>
<dbReference type="Pfam" id="PF01966">
    <property type="entry name" value="HD"/>
    <property type="match status" value="1"/>
</dbReference>
<dbReference type="InterPro" id="IPR006674">
    <property type="entry name" value="HD_domain"/>
</dbReference>
<protein>
    <submittedName>
        <fullName evidence="3">HD domain-containing protein</fullName>
    </submittedName>
</protein>
<evidence type="ECO:0000259" key="2">
    <source>
        <dbReference type="PROSITE" id="PS51831"/>
    </source>
</evidence>
<dbReference type="InterPro" id="IPR003607">
    <property type="entry name" value="HD/PDEase_dom"/>
</dbReference>
<dbReference type="Gene3D" id="1.10.3210.10">
    <property type="entry name" value="Hypothetical protein af1432"/>
    <property type="match status" value="1"/>
</dbReference>
<evidence type="ECO:0000256" key="1">
    <source>
        <dbReference type="ARBA" id="ARBA00022801"/>
    </source>
</evidence>
<gene>
    <name evidence="3" type="ORF">GCM10008906_38540</name>
</gene>
<evidence type="ECO:0000313" key="4">
    <source>
        <dbReference type="Proteomes" id="UP001501510"/>
    </source>
</evidence>
<comment type="caution">
    <text evidence="3">The sequence shown here is derived from an EMBL/GenBank/DDBJ whole genome shotgun (WGS) entry which is preliminary data.</text>
</comment>
<dbReference type="NCBIfam" id="TIGR00277">
    <property type="entry name" value="HDIG"/>
    <property type="match status" value="1"/>
</dbReference>
<dbReference type="PANTHER" id="PTHR37294:SF1">
    <property type="entry name" value="3'-5' EXORIBONUCLEASE YHAM"/>
    <property type="match status" value="1"/>
</dbReference>
<dbReference type="SMART" id="SM00471">
    <property type="entry name" value="HDc"/>
    <property type="match status" value="1"/>
</dbReference>
<dbReference type="Proteomes" id="UP001501510">
    <property type="component" value="Unassembled WGS sequence"/>
</dbReference>
<dbReference type="InterPro" id="IPR050798">
    <property type="entry name" value="YhaM_exoribonuc/phosphodiest"/>
</dbReference>
<dbReference type="EMBL" id="BAAACG010000019">
    <property type="protein sequence ID" value="GAA0748335.1"/>
    <property type="molecule type" value="Genomic_DNA"/>
</dbReference>
<name>A0ABP3V8Y3_9CLOT</name>
<proteinExistence type="predicted"/>
<dbReference type="InterPro" id="IPR006675">
    <property type="entry name" value="HDIG_dom"/>
</dbReference>
<feature type="domain" description="HD" evidence="2">
    <location>
        <begin position="148"/>
        <end position="267"/>
    </location>
</feature>
<dbReference type="SUPFAM" id="SSF109604">
    <property type="entry name" value="HD-domain/PDEase-like"/>
    <property type="match status" value="1"/>
</dbReference>
<accession>A0ABP3V8Y3</accession>
<evidence type="ECO:0000313" key="3">
    <source>
        <dbReference type="EMBL" id="GAA0748335.1"/>
    </source>
</evidence>